<feature type="chain" id="PRO_5047353519" description="Cytochrome c domain-containing protein" evidence="1">
    <location>
        <begin position="25"/>
        <end position="444"/>
    </location>
</feature>
<accession>A0ABZ2JZY7</accession>
<keyword evidence="1" id="KW-0732">Signal</keyword>
<reference evidence="2 3" key="1">
    <citation type="submission" date="2021-12" db="EMBL/GenBank/DDBJ databases">
        <title>Discovery of the Pendulisporaceae a myxobacterial family with distinct sporulation behavior and unique specialized metabolism.</title>
        <authorList>
            <person name="Garcia R."/>
            <person name="Popoff A."/>
            <person name="Bader C.D."/>
            <person name="Loehr J."/>
            <person name="Walesch S."/>
            <person name="Walt C."/>
            <person name="Boldt J."/>
            <person name="Bunk B."/>
            <person name="Haeckl F.J.F.P.J."/>
            <person name="Gunesch A.P."/>
            <person name="Birkelbach J."/>
            <person name="Nuebel U."/>
            <person name="Pietschmann T."/>
            <person name="Bach T."/>
            <person name="Mueller R."/>
        </authorList>
    </citation>
    <scope>NUCLEOTIDE SEQUENCE [LARGE SCALE GENOMIC DNA]</scope>
    <source>
        <strain evidence="2 3">MSr12523</strain>
    </source>
</reference>
<dbReference type="PROSITE" id="PS51257">
    <property type="entry name" value="PROKAR_LIPOPROTEIN"/>
    <property type="match status" value="1"/>
</dbReference>
<gene>
    <name evidence="2" type="ORF">LZC95_29900</name>
</gene>
<protein>
    <recommendedName>
        <fullName evidence="4">Cytochrome c domain-containing protein</fullName>
    </recommendedName>
</protein>
<organism evidence="2 3">
    <name type="scientific">Pendulispora brunnea</name>
    <dbReference type="NCBI Taxonomy" id="2905690"/>
    <lineage>
        <taxon>Bacteria</taxon>
        <taxon>Pseudomonadati</taxon>
        <taxon>Myxococcota</taxon>
        <taxon>Myxococcia</taxon>
        <taxon>Myxococcales</taxon>
        <taxon>Sorangiineae</taxon>
        <taxon>Pendulisporaceae</taxon>
        <taxon>Pendulispora</taxon>
    </lineage>
</organism>
<evidence type="ECO:0000313" key="2">
    <source>
        <dbReference type="EMBL" id="WXA90653.1"/>
    </source>
</evidence>
<evidence type="ECO:0008006" key="4">
    <source>
        <dbReference type="Google" id="ProtNLM"/>
    </source>
</evidence>
<feature type="signal peptide" evidence="1">
    <location>
        <begin position="1"/>
        <end position="24"/>
    </location>
</feature>
<dbReference type="RefSeq" id="WP_394841271.1">
    <property type="nucleotide sequence ID" value="NZ_CP089982.1"/>
</dbReference>
<keyword evidence="3" id="KW-1185">Reference proteome</keyword>
<dbReference type="Proteomes" id="UP001379533">
    <property type="component" value="Chromosome"/>
</dbReference>
<sequence>MKRLLLLSLSLAIAAGCSSSPDQASPGSDQELSEQAAAISIEPYKELMIVHPSVVNDPTRTNNMTGGHWGFRWIMERLASNSGMAPGVFVEHWLKQFHDTTVPGKNLPLRDRKGVDELLSKWKRDGSGRLDLRYSPFRLLSITNRIDKGTTLGDMGEGRFVFGLVDPDTLGDPVNLQAATPLSMTVIFEFHLPGKPTTPDKDNAQRQRNAKKWHALGSLAFGEAYNAELQLITDAFVTTYGPDSLNQLRTNEITLGGPGLIRGEPGPYDTNQIWELREYKIVGGKLAIAPVQATAGDIWVKDGTFGQFLLDNRDAVLAGKVNLGDFAGYTASEDFARTRWEFPAVNGAPYPEDVRSAFAKGTCNGCHNAEQASFPAPQFPEGSQLGFLHISPFHQATRPTTDPLAGTERLSAFLKDKDIPRRVTFMKGVLDNASSTVGETKFGH</sequence>
<proteinExistence type="predicted"/>
<evidence type="ECO:0000313" key="3">
    <source>
        <dbReference type="Proteomes" id="UP001379533"/>
    </source>
</evidence>
<name>A0ABZ2JZY7_9BACT</name>
<dbReference type="EMBL" id="CP089982">
    <property type="protein sequence ID" value="WXA90653.1"/>
    <property type="molecule type" value="Genomic_DNA"/>
</dbReference>
<evidence type="ECO:0000256" key="1">
    <source>
        <dbReference type="SAM" id="SignalP"/>
    </source>
</evidence>